<dbReference type="RefSeq" id="WP_100204942.1">
    <property type="nucleotide sequence ID" value="NZ_PGGW01000069.1"/>
</dbReference>
<sequence length="448" mass="48885">MRTAVQGSATAGSKGFRRHRAATLTATALAASLVLTACGSGGPGDEDGKAGGELEVWVYQDASTKVQEAAVKRFNEKSDIKAKLVPVPGESYQDKMRSAMGTPNAPDIFFNWGGGSISNFVEEDMLVDLTPVLEKDTAFKESFIPAILDEGKVNDKYYGVPMRGMQPVMLFYNKDVFEKADAQPPKTWDDVLKLVDTFKEEGVTPFALAGTDAWTELMWVEYLLDRIGGAEVFNKIRSGDSEAWGDPAVLKTAETIRDLVDRGAFGKNFQSVNYTSDGAPTLFAKGKAAMHLMGSWEYSNQQSNQPEFAENGLGWTTFPPLPDGKGDPKNVVGNPTNYWSVNSKLKDEQREAAIEFVKTAADEAYVTDLVENAEVPATSDAQDKLAKHPAPEFAGDVYDLALNAPSYTLSWDQALPAQQATPMLTNIQKLFNKQLSPEEFVEAMKAVK</sequence>
<organism evidence="1 2">
    <name type="scientific">Streptomyces carminius</name>
    <dbReference type="NCBI Taxonomy" id="2665496"/>
    <lineage>
        <taxon>Bacteria</taxon>
        <taxon>Bacillati</taxon>
        <taxon>Actinomycetota</taxon>
        <taxon>Actinomycetes</taxon>
        <taxon>Kitasatosporales</taxon>
        <taxon>Streptomycetaceae</taxon>
        <taxon>Streptomyces</taxon>
    </lineage>
</organism>
<comment type="caution">
    <text evidence="1">The sequence shown here is derived from an EMBL/GenBank/DDBJ whole genome shotgun (WGS) entry which is preliminary data.</text>
</comment>
<dbReference type="Pfam" id="PF01547">
    <property type="entry name" value="SBP_bac_1"/>
    <property type="match status" value="1"/>
</dbReference>
<dbReference type="Gene3D" id="3.40.190.10">
    <property type="entry name" value="Periplasmic binding protein-like II"/>
    <property type="match status" value="2"/>
</dbReference>
<dbReference type="EMBL" id="PGGW01000069">
    <property type="protein sequence ID" value="PJE94333.1"/>
    <property type="molecule type" value="Genomic_DNA"/>
</dbReference>
<protein>
    <submittedName>
        <fullName evidence="1">Sugar-binding protein</fullName>
    </submittedName>
</protein>
<dbReference type="PANTHER" id="PTHR43649">
    <property type="entry name" value="ARABINOSE-BINDING PROTEIN-RELATED"/>
    <property type="match status" value="1"/>
</dbReference>
<evidence type="ECO:0000313" key="1">
    <source>
        <dbReference type="EMBL" id="PJE94333.1"/>
    </source>
</evidence>
<accession>A0A2M8LQU6</accession>
<dbReference type="InterPro" id="IPR050490">
    <property type="entry name" value="Bact_solute-bd_prot1"/>
</dbReference>
<dbReference type="SUPFAM" id="SSF53850">
    <property type="entry name" value="Periplasmic binding protein-like II"/>
    <property type="match status" value="1"/>
</dbReference>
<keyword evidence="2" id="KW-1185">Reference proteome</keyword>
<dbReference type="InterPro" id="IPR006059">
    <property type="entry name" value="SBP"/>
</dbReference>
<evidence type="ECO:0000313" key="2">
    <source>
        <dbReference type="Proteomes" id="UP000230407"/>
    </source>
</evidence>
<gene>
    <name evidence="1" type="ORF">CUT44_29215</name>
</gene>
<dbReference type="Proteomes" id="UP000230407">
    <property type="component" value="Unassembled WGS sequence"/>
</dbReference>
<dbReference type="PANTHER" id="PTHR43649:SF14">
    <property type="entry name" value="BLR3389 PROTEIN"/>
    <property type="match status" value="1"/>
</dbReference>
<name>A0A2M8LQU6_9ACTN</name>
<reference evidence="1 2" key="1">
    <citation type="submission" date="2017-11" db="EMBL/GenBank/DDBJ databases">
        <title>Streptomyces carmine sp. nov., a novel actinomycete isolated from Sophora alopecuroides in Xinjiang, China.</title>
        <authorList>
            <person name="Wang Y."/>
            <person name="Luo X."/>
            <person name="Wan C."/>
            <person name="Zhang L."/>
        </authorList>
    </citation>
    <scope>NUCLEOTIDE SEQUENCE [LARGE SCALE GENOMIC DNA]</scope>
    <source>
        <strain evidence="1 2">TRM SA0054</strain>
    </source>
</reference>
<dbReference type="AlphaFoldDB" id="A0A2M8LQU6"/>
<proteinExistence type="predicted"/>